<protein>
    <recommendedName>
        <fullName evidence="4">Iq calmodulin-binding motif family protein</fullName>
    </recommendedName>
</protein>
<dbReference type="InterPro" id="IPR000048">
    <property type="entry name" value="IQ_motif_EF-hand-BS"/>
</dbReference>
<reference evidence="2 3" key="1">
    <citation type="submission" date="2014-06" db="EMBL/GenBank/DDBJ databases">
        <authorList>
            <person name="Swart Estienne"/>
        </authorList>
    </citation>
    <scope>NUCLEOTIDE SEQUENCE [LARGE SCALE GENOMIC DNA]</scope>
    <source>
        <strain evidence="2 3">130c</strain>
    </source>
</reference>
<keyword evidence="3" id="KW-1185">Reference proteome</keyword>
<evidence type="ECO:0008006" key="4">
    <source>
        <dbReference type="Google" id="ProtNLM"/>
    </source>
</evidence>
<feature type="region of interest" description="Disordered" evidence="1">
    <location>
        <begin position="36"/>
        <end position="59"/>
    </location>
</feature>
<dbReference type="SMART" id="SM00015">
    <property type="entry name" value="IQ"/>
    <property type="match status" value="1"/>
</dbReference>
<evidence type="ECO:0000313" key="2">
    <source>
        <dbReference type="EMBL" id="CDW72162.1"/>
    </source>
</evidence>
<accession>A0A077ZQI1</accession>
<feature type="region of interest" description="Disordered" evidence="1">
    <location>
        <begin position="386"/>
        <end position="419"/>
    </location>
</feature>
<dbReference type="Pfam" id="PF00612">
    <property type="entry name" value="IQ"/>
    <property type="match status" value="1"/>
</dbReference>
<sequence>MNYVGVSVQRDKADNYMKLKLLKDKFPQPFQRLCTAQEQKQRSNPFDQKRYSLPSQNTDDSKISKQIISVSNERPLSQVTQDQLSPQLQVIYDYTSFMPPKYRFTNQFKYQFQENKLNQAIKAAEKLKKRRQANKSLNQKKKIFFGTEQSEEVKANIDSATPSVRQAERRQSLMMSIQAPPQMIQVSQFEFNNNGDLVQKQKQIVNNESRLLQALQSEKSPLHKNNLGFGQGSKIGFTVTPPQSDLSINSIMSTKQRSSRFLADGISRYLHQDVLERTYQSITEKKFNRIAIYIQRLWRGYLGRKKYKQILKAYNEKYTRSKVNLLFSEIDLCLTNRKDNAEILEQEQLAIQAAEEEKKMLYIPLKDIIAIEEADWHDESQVTIINENSTSSQQARDYDNIGNSSVRSNNSSQRRNTAWKNIPIVTSTFKRKHADSSKFQDFQLNFQQGNIKDRQEQKKEERQSQQLAKKSVSINNLSLFQILLKDQLFDKTQREIQKVMLNQKKERKATSPAEKKPKGNRKKEVKIVAKYQKVFYGKKRQVDSKKLNQSMIVRKMKSDLQEEKKKIPSFLSKSIDQARDNLNKECMKMISKQCAKAIKDEAQTSQLNNKIKRRNGYLNASRIPMQRVQIEHMLSSKSKREESDSDDDNDSFDNYVLDEYDDDEEYKKYDDIKTPIQENSQYESRSSLSNYNHYHSSN</sequence>
<name>A0A077ZQI1_STYLE</name>
<proteinExistence type="predicted"/>
<feature type="region of interest" description="Disordered" evidence="1">
    <location>
        <begin position="634"/>
        <end position="698"/>
    </location>
</feature>
<dbReference type="Proteomes" id="UP000039865">
    <property type="component" value="Unassembled WGS sequence"/>
</dbReference>
<organism evidence="2 3">
    <name type="scientific">Stylonychia lemnae</name>
    <name type="common">Ciliate</name>
    <dbReference type="NCBI Taxonomy" id="5949"/>
    <lineage>
        <taxon>Eukaryota</taxon>
        <taxon>Sar</taxon>
        <taxon>Alveolata</taxon>
        <taxon>Ciliophora</taxon>
        <taxon>Intramacronucleata</taxon>
        <taxon>Spirotrichea</taxon>
        <taxon>Stichotrichia</taxon>
        <taxon>Sporadotrichida</taxon>
        <taxon>Oxytrichidae</taxon>
        <taxon>Stylonychinae</taxon>
        <taxon>Stylonychia</taxon>
    </lineage>
</organism>
<feature type="compositionally biased region" description="Acidic residues" evidence="1">
    <location>
        <begin position="643"/>
        <end position="664"/>
    </location>
</feature>
<evidence type="ECO:0000256" key="1">
    <source>
        <dbReference type="SAM" id="MobiDB-lite"/>
    </source>
</evidence>
<feature type="region of interest" description="Disordered" evidence="1">
    <location>
        <begin position="501"/>
        <end position="523"/>
    </location>
</feature>
<feature type="compositionally biased region" description="Low complexity" evidence="1">
    <location>
        <begin position="684"/>
        <end position="698"/>
    </location>
</feature>
<feature type="compositionally biased region" description="Polar residues" evidence="1">
    <location>
        <begin position="386"/>
        <end position="395"/>
    </location>
</feature>
<dbReference type="EMBL" id="CCKQ01001060">
    <property type="protein sequence ID" value="CDW72162.1"/>
    <property type="molecule type" value="Genomic_DNA"/>
</dbReference>
<dbReference type="AlphaFoldDB" id="A0A077ZQI1"/>
<dbReference type="InParanoid" id="A0A077ZQI1"/>
<gene>
    <name evidence="2" type="primary">Contig10354.g11046</name>
    <name evidence="2" type="ORF">STYLEM_1117</name>
</gene>
<evidence type="ECO:0000313" key="3">
    <source>
        <dbReference type="Proteomes" id="UP000039865"/>
    </source>
</evidence>
<dbReference type="PROSITE" id="PS50096">
    <property type="entry name" value="IQ"/>
    <property type="match status" value="1"/>
</dbReference>
<feature type="compositionally biased region" description="Polar residues" evidence="1">
    <location>
        <begin position="36"/>
        <end position="46"/>
    </location>
</feature>
<feature type="compositionally biased region" description="Low complexity" evidence="1">
    <location>
        <begin position="400"/>
        <end position="416"/>
    </location>
</feature>